<dbReference type="AlphaFoldDB" id="R8BMK6"/>
<dbReference type="KEGG" id="tmn:UCRPA7_3866"/>
<dbReference type="HOGENOM" id="CLU_2484903_0_0_1"/>
<dbReference type="RefSeq" id="XP_007914598.1">
    <property type="nucleotide sequence ID" value="XM_007916407.1"/>
</dbReference>
<accession>R8BMK6</accession>
<protein>
    <submittedName>
        <fullName evidence="1">Uncharacterized protein</fullName>
    </submittedName>
</protein>
<dbReference type="Proteomes" id="UP000014074">
    <property type="component" value="Unassembled WGS sequence"/>
</dbReference>
<dbReference type="GeneID" id="19324257"/>
<name>R8BMK6_PHAM7</name>
<keyword evidence="2" id="KW-1185">Reference proteome</keyword>
<proteinExistence type="predicted"/>
<organism evidence="1 2">
    <name type="scientific">Phaeoacremonium minimum (strain UCR-PA7)</name>
    <name type="common">Esca disease fungus</name>
    <name type="synonym">Togninia minima</name>
    <dbReference type="NCBI Taxonomy" id="1286976"/>
    <lineage>
        <taxon>Eukaryota</taxon>
        <taxon>Fungi</taxon>
        <taxon>Dikarya</taxon>
        <taxon>Ascomycota</taxon>
        <taxon>Pezizomycotina</taxon>
        <taxon>Sordariomycetes</taxon>
        <taxon>Sordariomycetidae</taxon>
        <taxon>Togniniales</taxon>
        <taxon>Togniniaceae</taxon>
        <taxon>Phaeoacremonium</taxon>
    </lineage>
</organism>
<dbReference type="EMBL" id="KB933063">
    <property type="protein sequence ID" value="EOO00623.1"/>
    <property type="molecule type" value="Genomic_DNA"/>
</dbReference>
<reference evidence="2" key="1">
    <citation type="journal article" date="2013" name="Genome Announc.">
        <title>Draft genome sequence of the ascomycete Phaeoacremonium aleophilum strain UCR-PA7, a causal agent of the esca disease complex in grapevines.</title>
        <authorList>
            <person name="Blanco-Ulate B."/>
            <person name="Rolshausen P."/>
            <person name="Cantu D."/>
        </authorList>
    </citation>
    <scope>NUCLEOTIDE SEQUENCE [LARGE SCALE GENOMIC DNA]</scope>
    <source>
        <strain evidence="2">UCR-PA7</strain>
    </source>
</reference>
<dbReference type="OrthoDB" id="4776522at2759"/>
<evidence type="ECO:0000313" key="2">
    <source>
        <dbReference type="Proteomes" id="UP000014074"/>
    </source>
</evidence>
<gene>
    <name evidence="1" type="ORF">UCRPA7_3866</name>
</gene>
<sequence length="87" mass="9458">MLYEPEEAYDVGLTLPFNEEVYDTACAIPLPESDNKEDLFFLEGKTAMEEFEEDEGVFTAAPLAVPHGVAVTEEAVGFGVADVVTQV</sequence>
<evidence type="ECO:0000313" key="1">
    <source>
        <dbReference type="EMBL" id="EOO00623.1"/>
    </source>
</evidence>